<dbReference type="SUPFAM" id="SSF58100">
    <property type="entry name" value="Bacterial hemolysins"/>
    <property type="match status" value="1"/>
</dbReference>
<dbReference type="Pfam" id="PF05791">
    <property type="entry name" value="Bacillus_HBL"/>
    <property type="match status" value="1"/>
</dbReference>
<protein>
    <recommendedName>
        <fullName evidence="4">Hemolysin BL lytic component L2</fullName>
    </recommendedName>
</protein>
<evidence type="ECO:0000313" key="2">
    <source>
        <dbReference type="EMBL" id="OSX96474.1"/>
    </source>
</evidence>
<name>A0AAP7WEI5_BACMY</name>
<feature type="coiled-coil region" evidence="1">
    <location>
        <begin position="169"/>
        <end position="239"/>
    </location>
</feature>
<dbReference type="PANTHER" id="PTHR38443:SF2">
    <property type="entry name" value="NON-HEMOLYTIC ENTEROTOXIN LYTIC COMPONENT L1"/>
    <property type="match status" value="1"/>
</dbReference>
<dbReference type="EMBL" id="MRWU01000001">
    <property type="protein sequence ID" value="OSX96474.1"/>
    <property type="molecule type" value="Genomic_DNA"/>
</dbReference>
<keyword evidence="1" id="KW-0175">Coiled coil</keyword>
<dbReference type="Proteomes" id="UP000194131">
    <property type="component" value="Unassembled WGS sequence"/>
</dbReference>
<comment type="caution">
    <text evidence="2">The sequence shown here is derived from an EMBL/GenBank/DDBJ whole genome shotgun (WGS) entry which is preliminary data.</text>
</comment>
<dbReference type="PANTHER" id="PTHR38443">
    <property type="match status" value="1"/>
</dbReference>
<reference evidence="2 3" key="1">
    <citation type="submission" date="2016-12" db="EMBL/GenBank/DDBJ databases">
        <title>Genome Sequences of Twelve Sporeforming Bacillus Species Isolated from Foods.</title>
        <authorList>
            <person name="De Jong A."/>
            <person name="Holsappel S."/>
            <person name="Kuipers O.P."/>
        </authorList>
    </citation>
    <scope>NUCLEOTIDE SEQUENCE [LARGE SCALE GENOMIC DNA]</scope>
    <source>
        <strain evidence="2 3">S3E15</strain>
    </source>
</reference>
<dbReference type="Gene3D" id="1.20.1170.10">
    <property type="match status" value="1"/>
</dbReference>
<dbReference type="InterPro" id="IPR052785">
    <property type="entry name" value="Enterotoxin_cmpnt"/>
</dbReference>
<dbReference type="AlphaFoldDB" id="A0AAP7WEI5"/>
<feature type="coiled-coil region" evidence="1">
    <location>
        <begin position="418"/>
        <end position="445"/>
    </location>
</feature>
<accession>A0AAP7WEI5</accession>
<gene>
    <name evidence="2" type="ORF">S3E15_00105</name>
</gene>
<sequence>MRVQGESLALGRTSYMNRVIKNNGKGVYGMKNKIMTGFLITSIVTGATIPINTLATPIVQAETQQESMDISSSLRKLGAQSKLIQTYIDQSLMSPNVQLEEVPALNTNQFLIKQDMKEWSSELYPQLILLNSKSKGFVTKFNSYYPTLKSYVDNKEDSEGFLDRLEVLQEMAMTNQENAQRQINELTELKLQLDKKLKDFDTDVATAQGILSTDGTGKIDQLKNELLNTKKAIQNDLQQIALIPGALNEQGFAIFKEVYSLSKEIIEPAAQAGMAAYNKGKEINNSILEAEKKAAQEAKEQGKTALEIESAKKAAREAIERSKQGEIAAAAATKTQEYDLMKAIDTEKIKKTLGVFAEVNKLTAEQRAYLDDLEKQNQKIYDLTTKLSIADLQKSMLLLTQNDVHTFANQVDVELDLLKRYKEDLDLIKNNITKLSTNVDATNEQSQKDTLRQLKNVISYLEEQVYKF</sequence>
<evidence type="ECO:0000256" key="1">
    <source>
        <dbReference type="SAM" id="Coils"/>
    </source>
</evidence>
<proteinExistence type="predicted"/>
<dbReference type="InterPro" id="IPR008414">
    <property type="entry name" value="HBL"/>
</dbReference>
<evidence type="ECO:0008006" key="4">
    <source>
        <dbReference type="Google" id="ProtNLM"/>
    </source>
</evidence>
<dbReference type="GO" id="GO:0016020">
    <property type="term" value="C:membrane"/>
    <property type="evidence" value="ECO:0007669"/>
    <property type="project" value="InterPro"/>
</dbReference>
<evidence type="ECO:0000313" key="3">
    <source>
        <dbReference type="Proteomes" id="UP000194131"/>
    </source>
</evidence>
<organism evidence="2 3">
    <name type="scientific">Bacillus mycoides</name>
    <dbReference type="NCBI Taxonomy" id="1405"/>
    <lineage>
        <taxon>Bacteria</taxon>
        <taxon>Bacillati</taxon>
        <taxon>Bacillota</taxon>
        <taxon>Bacilli</taxon>
        <taxon>Bacillales</taxon>
        <taxon>Bacillaceae</taxon>
        <taxon>Bacillus</taxon>
        <taxon>Bacillus cereus group</taxon>
    </lineage>
</organism>